<evidence type="ECO:0008006" key="3">
    <source>
        <dbReference type="Google" id="ProtNLM"/>
    </source>
</evidence>
<gene>
    <name evidence="2" type="ORF">MM415A01444_0009</name>
    <name evidence="1" type="ORF">MM415B00488_0043</name>
</gene>
<dbReference type="AlphaFoldDB" id="A0A6M3J5X7"/>
<name>A0A6M3J5X7_9ZZZZ</name>
<reference evidence="1" key="1">
    <citation type="submission" date="2020-03" db="EMBL/GenBank/DDBJ databases">
        <title>The deep terrestrial virosphere.</title>
        <authorList>
            <person name="Holmfeldt K."/>
            <person name="Nilsson E."/>
            <person name="Simone D."/>
            <person name="Lopez-Fernandez M."/>
            <person name="Wu X."/>
            <person name="de Brujin I."/>
            <person name="Lundin D."/>
            <person name="Andersson A."/>
            <person name="Bertilsson S."/>
            <person name="Dopson M."/>
        </authorList>
    </citation>
    <scope>NUCLEOTIDE SEQUENCE</scope>
    <source>
        <strain evidence="2">MM415A01444</strain>
        <strain evidence="1">MM415B00488</strain>
    </source>
</reference>
<dbReference type="EMBL" id="MT141522">
    <property type="protein sequence ID" value="QJA64595.1"/>
    <property type="molecule type" value="Genomic_DNA"/>
</dbReference>
<protein>
    <recommendedName>
        <fullName evidence="3">Lectin/glucanase superfamily protein</fullName>
    </recommendedName>
</protein>
<sequence>MIGIGLAPGIARGKAWGTAAAALTLPALADPVVAATADPFVPWDLPNCIVALRADLGITLNGANVAAWADQTGLGNNVVQGVAANQPLYSAAGGPSGTPYVSGDGINDSLNAAFALAQPEHVFAVCLPAAAFVAYDYFLDGDNPGAMAWGYHPTGAKILQRGGASTIEIASVLTAWQWVDGVFDGANSKIRVNGAGTVTGNPGTSSGNGLTLFSYGDQAQRWGDASFAEVVVFTAELTGNAYTLMDWYINARYSL</sequence>
<proteinExistence type="predicted"/>
<dbReference type="EMBL" id="MT142243">
    <property type="protein sequence ID" value="QJA76782.1"/>
    <property type="molecule type" value="Genomic_DNA"/>
</dbReference>
<evidence type="ECO:0000313" key="2">
    <source>
        <dbReference type="EMBL" id="QJA76782.1"/>
    </source>
</evidence>
<accession>A0A6M3J5X7</accession>
<organism evidence="1">
    <name type="scientific">viral metagenome</name>
    <dbReference type="NCBI Taxonomy" id="1070528"/>
    <lineage>
        <taxon>unclassified sequences</taxon>
        <taxon>metagenomes</taxon>
        <taxon>organismal metagenomes</taxon>
    </lineage>
</organism>
<evidence type="ECO:0000313" key="1">
    <source>
        <dbReference type="EMBL" id="QJA64595.1"/>
    </source>
</evidence>